<dbReference type="EMBL" id="JASCRY010000004">
    <property type="protein sequence ID" value="MDI5950839.1"/>
    <property type="molecule type" value="Genomic_DNA"/>
</dbReference>
<dbReference type="GO" id="GO:0016020">
    <property type="term" value="C:membrane"/>
    <property type="evidence" value="ECO:0007669"/>
    <property type="project" value="TreeGrafter"/>
</dbReference>
<name>A0AAW6TN31_9FLAO</name>
<keyword evidence="10" id="KW-1185">Reference proteome</keyword>
<feature type="signal peptide" evidence="7">
    <location>
        <begin position="1"/>
        <end position="19"/>
    </location>
</feature>
<evidence type="ECO:0000256" key="7">
    <source>
        <dbReference type="SAM" id="SignalP"/>
    </source>
</evidence>
<evidence type="ECO:0000313" key="10">
    <source>
        <dbReference type="Proteomes" id="UP001228643"/>
    </source>
</evidence>
<dbReference type="CDD" id="cd07324">
    <property type="entry name" value="M48C_Oma1-like"/>
    <property type="match status" value="1"/>
</dbReference>
<dbReference type="Proteomes" id="UP001228643">
    <property type="component" value="Unassembled WGS sequence"/>
</dbReference>
<proteinExistence type="predicted"/>
<keyword evidence="3" id="KW-0479">Metal-binding</keyword>
<dbReference type="AlphaFoldDB" id="A0AAW6TN31"/>
<dbReference type="GO" id="GO:0051603">
    <property type="term" value="P:proteolysis involved in protein catabolic process"/>
    <property type="evidence" value="ECO:0007669"/>
    <property type="project" value="TreeGrafter"/>
</dbReference>
<accession>A0AAW6TN31</accession>
<evidence type="ECO:0000256" key="4">
    <source>
        <dbReference type="ARBA" id="ARBA00022801"/>
    </source>
</evidence>
<keyword evidence="7" id="KW-0732">Signal</keyword>
<comment type="caution">
    <text evidence="9">The sequence shown here is derived from an EMBL/GenBank/DDBJ whole genome shotgun (WGS) entry which is preliminary data.</text>
</comment>
<evidence type="ECO:0000313" key="9">
    <source>
        <dbReference type="EMBL" id="MDI5950839.1"/>
    </source>
</evidence>
<dbReference type="InterPro" id="IPR051156">
    <property type="entry name" value="Mito/Outer_Membr_Metalloprot"/>
</dbReference>
<feature type="chain" id="PRO_5043891117" evidence="7">
    <location>
        <begin position="20"/>
        <end position="448"/>
    </location>
</feature>
<keyword evidence="6" id="KW-0482">Metalloprotease</keyword>
<evidence type="ECO:0000259" key="8">
    <source>
        <dbReference type="Pfam" id="PF01435"/>
    </source>
</evidence>
<dbReference type="PANTHER" id="PTHR22726:SF1">
    <property type="entry name" value="METALLOENDOPEPTIDASE OMA1, MITOCHONDRIAL"/>
    <property type="match status" value="1"/>
</dbReference>
<evidence type="ECO:0000256" key="3">
    <source>
        <dbReference type="ARBA" id="ARBA00022723"/>
    </source>
</evidence>
<evidence type="ECO:0000256" key="2">
    <source>
        <dbReference type="ARBA" id="ARBA00022670"/>
    </source>
</evidence>
<dbReference type="GO" id="GO:0046872">
    <property type="term" value="F:metal ion binding"/>
    <property type="evidence" value="ECO:0007669"/>
    <property type="project" value="UniProtKB-KW"/>
</dbReference>
<keyword evidence="5" id="KW-0862">Zinc</keyword>
<comment type="cofactor">
    <cofactor evidence="1">
        <name>Zn(2+)</name>
        <dbReference type="ChEBI" id="CHEBI:29105"/>
    </cofactor>
</comment>
<protein>
    <submittedName>
        <fullName evidence="9">M48 family metallopeptidase</fullName>
    </submittedName>
</protein>
<dbReference type="Pfam" id="PF01435">
    <property type="entry name" value="Peptidase_M48"/>
    <property type="match status" value="1"/>
</dbReference>
<gene>
    <name evidence="9" type="ORF">QLS97_14365</name>
</gene>
<keyword evidence="4" id="KW-0378">Hydrolase</keyword>
<dbReference type="RefSeq" id="WP_282717596.1">
    <property type="nucleotide sequence ID" value="NZ_JASCRY010000004.1"/>
</dbReference>
<evidence type="ECO:0000256" key="5">
    <source>
        <dbReference type="ARBA" id="ARBA00022833"/>
    </source>
</evidence>
<feature type="domain" description="Peptidase M48" evidence="8">
    <location>
        <begin position="88"/>
        <end position="305"/>
    </location>
</feature>
<reference evidence="9 10" key="1">
    <citation type="submission" date="2023-04" db="EMBL/GenBank/DDBJ databases">
        <title>Two novel species of Flavobacterium.</title>
        <authorList>
            <person name="Liu Q."/>
            <person name="Xin Y.-H."/>
        </authorList>
    </citation>
    <scope>NUCLEOTIDE SEQUENCE [LARGE SCALE GENOMIC DNA]</scope>
    <source>
        <strain evidence="9 10">LB2P87</strain>
    </source>
</reference>
<dbReference type="GO" id="GO:0004222">
    <property type="term" value="F:metalloendopeptidase activity"/>
    <property type="evidence" value="ECO:0007669"/>
    <property type="project" value="InterPro"/>
</dbReference>
<dbReference type="PANTHER" id="PTHR22726">
    <property type="entry name" value="METALLOENDOPEPTIDASE OMA1"/>
    <property type="match status" value="1"/>
</dbReference>
<evidence type="ECO:0000256" key="6">
    <source>
        <dbReference type="ARBA" id="ARBA00023049"/>
    </source>
</evidence>
<keyword evidence="2" id="KW-0645">Protease</keyword>
<evidence type="ECO:0000256" key="1">
    <source>
        <dbReference type="ARBA" id="ARBA00001947"/>
    </source>
</evidence>
<organism evidence="9 10">
    <name type="scientific">Flavobacterium yafengii</name>
    <dbReference type="NCBI Taxonomy" id="3041253"/>
    <lineage>
        <taxon>Bacteria</taxon>
        <taxon>Pseudomonadati</taxon>
        <taxon>Bacteroidota</taxon>
        <taxon>Flavobacteriia</taxon>
        <taxon>Flavobacteriales</taxon>
        <taxon>Flavobacteriaceae</taxon>
        <taxon>Flavobacterium</taxon>
    </lineage>
</organism>
<dbReference type="InterPro" id="IPR001915">
    <property type="entry name" value="Peptidase_M48"/>
</dbReference>
<sequence length="448" mass="52585">MKTKLLLFLLLSYFGTCQSQNYKFSYSPNSIDSLENYLTKITNNKINEFGTNQRKKAKEILLERKVSFLKDVEDSTFIFDKTINGFLQKILTEVYHSNPQIDTKDFYFLINKSLIPNAACYGNGIFSINLGLFSLIENNDEMAFIICHELAHYILKHNDKALEEYLETFNSKDVKQQLNTASNKKYGRRSAVTLLLKDLKFNFMKRSRSAETRADSLGFTMFNNTKYNKQASINILKKLDMTDGILFNNLTDLKQNFTFEEYPFKEVWIEKEDKMFDTTESVNDLELDKDSLKTHPNIPLRIENLIHNYTITTTNTTKNEIELVQKKTSENSIKIFFDDSKLDFALYQLLSLHKKNELDKKAFNSYVAYLLKKVYVLKEKHVFGKYVGPVNSFSEEKYINEIRLFLNNLELKDLRKIGYYFCQKNELISKDDTEFQDAYTFFKSLNKN</sequence>